<name>A0AA39TBD0_ACESA</name>
<keyword evidence="3" id="KW-1185">Reference proteome</keyword>
<evidence type="ECO:0000313" key="2">
    <source>
        <dbReference type="EMBL" id="KAK0607132.1"/>
    </source>
</evidence>
<dbReference type="InterPro" id="IPR013103">
    <property type="entry name" value="RVT_2"/>
</dbReference>
<dbReference type="AlphaFoldDB" id="A0AA39TBD0"/>
<dbReference type="Proteomes" id="UP001168877">
    <property type="component" value="Unassembled WGS sequence"/>
</dbReference>
<dbReference type="Pfam" id="PF07727">
    <property type="entry name" value="RVT_2"/>
    <property type="match status" value="1"/>
</dbReference>
<reference evidence="2" key="1">
    <citation type="journal article" date="2022" name="Plant J.">
        <title>Strategies of tolerance reflected in two North American maple genomes.</title>
        <authorList>
            <person name="McEvoy S.L."/>
            <person name="Sezen U.U."/>
            <person name="Trouern-Trend A."/>
            <person name="McMahon S.M."/>
            <person name="Schaberg P.G."/>
            <person name="Yang J."/>
            <person name="Wegrzyn J.L."/>
            <person name="Swenson N.G."/>
        </authorList>
    </citation>
    <scope>NUCLEOTIDE SEQUENCE</scope>
    <source>
        <strain evidence="2">NS2018</strain>
    </source>
</reference>
<organism evidence="2 3">
    <name type="scientific">Acer saccharum</name>
    <name type="common">Sugar maple</name>
    <dbReference type="NCBI Taxonomy" id="4024"/>
    <lineage>
        <taxon>Eukaryota</taxon>
        <taxon>Viridiplantae</taxon>
        <taxon>Streptophyta</taxon>
        <taxon>Embryophyta</taxon>
        <taxon>Tracheophyta</taxon>
        <taxon>Spermatophyta</taxon>
        <taxon>Magnoliopsida</taxon>
        <taxon>eudicotyledons</taxon>
        <taxon>Gunneridae</taxon>
        <taxon>Pentapetalae</taxon>
        <taxon>rosids</taxon>
        <taxon>malvids</taxon>
        <taxon>Sapindales</taxon>
        <taxon>Sapindaceae</taxon>
        <taxon>Hippocastanoideae</taxon>
        <taxon>Acereae</taxon>
        <taxon>Acer</taxon>
    </lineage>
</organism>
<evidence type="ECO:0000259" key="1">
    <source>
        <dbReference type="Pfam" id="PF07727"/>
    </source>
</evidence>
<protein>
    <recommendedName>
        <fullName evidence="1">Reverse transcriptase Ty1/copia-type domain-containing protein</fullName>
    </recommendedName>
</protein>
<proteinExistence type="predicted"/>
<evidence type="ECO:0000313" key="3">
    <source>
        <dbReference type="Proteomes" id="UP001168877"/>
    </source>
</evidence>
<dbReference type="EMBL" id="JAUESC010000001">
    <property type="protein sequence ID" value="KAK0607132.1"/>
    <property type="molecule type" value="Genomic_DNA"/>
</dbReference>
<accession>A0AA39TBD0</accession>
<gene>
    <name evidence="2" type="ORF">LWI29_009853</name>
</gene>
<reference evidence="2" key="2">
    <citation type="submission" date="2023-06" db="EMBL/GenBank/DDBJ databases">
        <authorList>
            <person name="Swenson N.G."/>
            <person name="Wegrzyn J.L."/>
            <person name="Mcevoy S.L."/>
        </authorList>
    </citation>
    <scope>NUCLEOTIDE SEQUENCE</scope>
    <source>
        <strain evidence="2">NS2018</strain>
        <tissue evidence="2">Leaf</tissue>
    </source>
</reference>
<feature type="domain" description="Reverse transcriptase Ty1/copia-type" evidence="1">
    <location>
        <begin position="6"/>
        <end position="111"/>
    </location>
</feature>
<comment type="caution">
    <text evidence="2">The sequence shown here is derived from an EMBL/GenBank/DDBJ whole genome shotgun (WGS) entry which is preliminary data.</text>
</comment>
<sequence length="113" mass="13047">MQFLRNKTWELTELPKGKSVLGVKWVYKTKLHSNGEVDKNKAGLVVKGYKQKFGVDYEEIFTPITRLETVRLLLSLAAQKGWQVHQMDVKSSFLNGFLEEEVYVEQPPGYVKN</sequence>